<organism evidence="1 2">
    <name type="scientific">Melastoma candidum</name>
    <dbReference type="NCBI Taxonomy" id="119954"/>
    <lineage>
        <taxon>Eukaryota</taxon>
        <taxon>Viridiplantae</taxon>
        <taxon>Streptophyta</taxon>
        <taxon>Embryophyta</taxon>
        <taxon>Tracheophyta</taxon>
        <taxon>Spermatophyta</taxon>
        <taxon>Magnoliopsida</taxon>
        <taxon>eudicotyledons</taxon>
        <taxon>Gunneridae</taxon>
        <taxon>Pentapetalae</taxon>
        <taxon>rosids</taxon>
        <taxon>malvids</taxon>
        <taxon>Myrtales</taxon>
        <taxon>Melastomataceae</taxon>
        <taxon>Melastomatoideae</taxon>
        <taxon>Melastomateae</taxon>
        <taxon>Melastoma</taxon>
    </lineage>
</organism>
<sequence length="334" mass="36585">MEGEGGGSRKLPEVVLFRHPQHFYLTDTPLPTDSFRFLKPYESPHLSLPDFLTLHCASAEAILTSGGFPVPYDSISRLPSLRLVLTTSAGLNHIDLSECRRRGIAVASAGDVYSADVADFAVGLLIDVLRRVSAADRWVRRGVWREGDGGGREYPLGFKLGGKRVGIVGLGRIGLQVAKRLEPFGCKILYTSRKEKPTTPYPFYPNVLELSSNSDVLVICCGLNEETRHMINKQVMLALGKDGVIINIGRGNIIDEVEMVKLLVQGELGGAGLDVFENEPHIPKELIAMDNVVLSPHKAVLTPESMLDICKLMVGNLEAFFSNRPLLSPVLLDE</sequence>
<name>A0ACB9QXG0_9MYRT</name>
<accession>A0ACB9QXG0</accession>
<dbReference type="Proteomes" id="UP001057402">
    <property type="component" value="Chromosome 5"/>
</dbReference>
<reference evidence="2" key="1">
    <citation type="journal article" date="2023" name="Front. Plant Sci.">
        <title>Chromosomal-level genome assembly of Melastoma candidum provides insights into trichome evolution.</title>
        <authorList>
            <person name="Zhong Y."/>
            <person name="Wu W."/>
            <person name="Sun C."/>
            <person name="Zou P."/>
            <person name="Liu Y."/>
            <person name="Dai S."/>
            <person name="Zhou R."/>
        </authorList>
    </citation>
    <scope>NUCLEOTIDE SEQUENCE [LARGE SCALE GENOMIC DNA]</scope>
</reference>
<gene>
    <name evidence="1" type="ORF">MLD38_019582</name>
</gene>
<keyword evidence="2" id="KW-1185">Reference proteome</keyword>
<comment type="caution">
    <text evidence="1">The sequence shown here is derived from an EMBL/GenBank/DDBJ whole genome shotgun (WGS) entry which is preliminary data.</text>
</comment>
<evidence type="ECO:0000313" key="2">
    <source>
        <dbReference type="Proteomes" id="UP001057402"/>
    </source>
</evidence>
<proteinExistence type="predicted"/>
<evidence type="ECO:0000313" key="1">
    <source>
        <dbReference type="EMBL" id="KAI4371334.1"/>
    </source>
</evidence>
<dbReference type="EMBL" id="CM042884">
    <property type="protein sequence ID" value="KAI4371334.1"/>
    <property type="molecule type" value="Genomic_DNA"/>
</dbReference>
<protein>
    <submittedName>
        <fullName evidence="1">Uncharacterized protein</fullName>
    </submittedName>
</protein>